<comment type="caution">
    <text evidence="5">The sequence shown here is derived from an EMBL/GenBank/DDBJ whole genome shotgun (WGS) entry which is preliminary data.</text>
</comment>
<name>A0A7K3VD61_RHILE</name>
<feature type="compositionally biased region" description="Basic and acidic residues" evidence="3">
    <location>
        <begin position="664"/>
        <end position="676"/>
    </location>
</feature>
<feature type="compositionally biased region" description="Basic and acidic residues" evidence="3">
    <location>
        <begin position="478"/>
        <end position="497"/>
    </location>
</feature>
<dbReference type="InterPro" id="IPR005053">
    <property type="entry name" value="MobA_MobL"/>
</dbReference>
<feature type="compositionally biased region" description="Basic and acidic residues" evidence="3">
    <location>
        <begin position="588"/>
        <end position="619"/>
    </location>
</feature>
<evidence type="ECO:0000256" key="2">
    <source>
        <dbReference type="ARBA" id="ARBA00022971"/>
    </source>
</evidence>
<evidence type="ECO:0000259" key="4">
    <source>
        <dbReference type="Pfam" id="PF03389"/>
    </source>
</evidence>
<dbReference type="AlphaFoldDB" id="A0A7K3VD61"/>
<feature type="compositionally biased region" description="Basic and acidic residues" evidence="3">
    <location>
        <begin position="548"/>
        <end position="570"/>
    </location>
</feature>
<accession>A0A7K3VD61</accession>
<dbReference type="RefSeq" id="WP_164046568.1">
    <property type="nucleotide sequence ID" value="NZ_WUFV01000004.1"/>
</dbReference>
<feature type="compositionally biased region" description="Basic residues" evidence="3">
    <location>
        <begin position="196"/>
        <end position="206"/>
    </location>
</feature>
<sequence length="676" mass="76041">MAIYSLHHQPIGKSTQALPHTSAAHVRYITRPSASSHIEAGRMPHKPHDAAAFMINAENADRKNARVSDKLMLALPRELDAEQRAELVRGFAEDVTQGRASWLAAFHDQGKDAQNPHVHLLIRDRDPATGKRVACLSDRGSTERLRAMWEDHANHALELAGRTERIDRRTLEAQGIERSPTVHEGPKAQQIERRGARPKSRLRSYRNRPGSRLPHRQVDYRGIDRGRSRPAYNREVRETPADYWQALDSDNQGRELEQLRAIHHRSELVIPFPARRSVPHRVADQHPVNPGVVCGDLPGAHFPECPRSGVLPLIPPARDGEKSAPQGIVRIAGHDKILEPTERAAEQPAKPVEQNVNHKSIIGNKILFRKGNVMSVDDEEKRRLISDLANARAREAKSGAARDNALEKGYMRPDLAVPSIDKFYKNKGPDGLKDKFREFAGPSEFGVKRGNPLTKEGRAKRTNANEARRDLPQLWDNHAQDLKNREASERAFKDKYGPQEGQDIPQGAPGGLPPRQGHQEPRGASSGPAPYTPQASPVHPAEGQQMRSPEDKKNNDARRQMQEKLAREQHPAYARSETQPQQQPSRQSPEDVRNSAAMREAHEKLARENHPAHAQKAAEPEQQPSNTSFTDKLRSPERGQERVGSFSEKLADMRNKPQPQQKKNYPERGREDEIER</sequence>
<feature type="compositionally biased region" description="Basic and acidic residues" evidence="3">
    <location>
        <begin position="631"/>
        <end position="641"/>
    </location>
</feature>
<gene>
    <name evidence="5" type="ORF">GR257_09220</name>
</gene>
<keyword evidence="2" id="KW-0184">Conjugation</keyword>
<feature type="compositionally biased region" description="Low complexity" evidence="3">
    <location>
        <begin position="575"/>
        <end position="587"/>
    </location>
</feature>
<proteinExistence type="inferred from homology"/>
<organism evidence="5 6">
    <name type="scientific">Rhizobium leguminosarum</name>
    <dbReference type="NCBI Taxonomy" id="384"/>
    <lineage>
        <taxon>Bacteria</taxon>
        <taxon>Pseudomonadati</taxon>
        <taxon>Pseudomonadota</taxon>
        <taxon>Alphaproteobacteria</taxon>
        <taxon>Hyphomicrobiales</taxon>
        <taxon>Rhizobiaceae</taxon>
        <taxon>Rhizobium/Agrobacterium group</taxon>
        <taxon>Rhizobium</taxon>
    </lineage>
</organism>
<evidence type="ECO:0000313" key="5">
    <source>
        <dbReference type="EMBL" id="NEK15036.1"/>
    </source>
</evidence>
<reference evidence="5 6" key="1">
    <citation type="submission" date="2019-12" db="EMBL/GenBank/DDBJ databases">
        <title>Rhizobium genotypes associated with high levels of biological nitrogen fixation by grain legumes in a temperate-maritime cropping system.</title>
        <authorList>
            <person name="Maluk M."/>
            <person name="Francesc Ferrando Molina F."/>
            <person name="Lopez Del Egido L."/>
            <person name="Lafos M."/>
            <person name="Langarica-Fuentes A."/>
            <person name="Gebre Yohannes G."/>
            <person name="Young M.W."/>
            <person name="Martin P."/>
            <person name="Gantlett R."/>
            <person name="Kenicer G."/>
            <person name="Hawes C."/>
            <person name="Begg G.S."/>
            <person name="Quilliam R.S."/>
            <person name="Squire G.R."/>
            <person name="Poole P.S."/>
            <person name="Young P.W."/>
            <person name="Iannetta P.M."/>
            <person name="James E.K."/>
        </authorList>
    </citation>
    <scope>NUCLEOTIDE SEQUENCE [LARGE SCALE GENOMIC DNA]</scope>
    <source>
        <strain evidence="5 6">JHI54</strain>
    </source>
</reference>
<comment type="similarity">
    <text evidence="1">Belongs to the MobA/MobL family.</text>
</comment>
<evidence type="ECO:0000313" key="6">
    <source>
        <dbReference type="Proteomes" id="UP000471705"/>
    </source>
</evidence>
<evidence type="ECO:0000256" key="3">
    <source>
        <dbReference type="SAM" id="MobiDB-lite"/>
    </source>
</evidence>
<feature type="region of interest" description="Disordered" evidence="3">
    <location>
        <begin position="181"/>
        <end position="216"/>
    </location>
</feature>
<feature type="compositionally biased region" description="Basic and acidic residues" evidence="3">
    <location>
        <begin position="181"/>
        <end position="195"/>
    </location>
</feature>
<dbReference type="Pfam" id="PF03389">
    <property type="entry name" value="MobA_MobL"/>
    <property type="match status" value="1"/>
</dbReference>
<feature type="region of interest" description="Disordered" evidence="3">
    <location>
        <begin position="442"/>
        <end position="676"/>
    </location>
</feature>
<dbReference type="Proteomes" id="UP000471705">
    <property type="component" value="Unassembled WGS sequence"/>
</dbReference>
<feature type="domain" description="MobA/MobL protein" evidence="4">
    <location>
        <begin position="44"/>
        <end position="194"/>
    </location>
</feature>
<dbReference type="Gene3D" id="3.30.930.30">
    <property type="match status" value="1"/>
</dbReference>
<dbReference type="EMBL" id="WUFV01000004">
    <property type="protein sequence ID" value="NEK15036.1"/>
    <property type="molecule type" value="Genomic_DNA"/>
</dbReference>
<protein>
    <recommendedName>
        <fullName evidence="4">MobA/MobL protein domain-containing protein</fullName>
    </recommendedName>
</protein>
<evidence type="ECO:0000256" key="1">
    <source>
        <dbReference type="ARBA" id="ARBA00010873"/>
    </source>
</evidence>